<dbReference type="GO" id="GO:0009279">
    <property type="term" value="C:cell outer membrane"/>
    <property type="evidence" value="ECO:0007669"/>
    <property type="project" value="UniProtKB-SubCell"/>
</dbReference>
<proteinExistence type="predicted"/>
<dbReference type="Proteomes" id="UP000029736">
    <property type="component" value="Unassembled WGS sequence"/>
</dbReference>
<dbReference type="GO" id="GO:0015344">
    <property type="term" value="F:siderophore uptake transmembrane transporter activity"/>
    <property type="evidence" value="ECO:0007669"/>
    <property type="project" value="TreeGrafter"/>
</dbReference>
<keyword evidence="3" id="KW-1134">Transmembrane beta strand</keyword>
<sequence>MKTSIFRLFIALIFIFAACLAFAQTIHISGIVTDSGSGESLIGALVSNQDKTLVEVTNSKGYFNFFLPARDTLVLQVQYVGYETASLGLEATKDTVLNIGLRAGVSLQTVEVTSHSTRNQLELGMATLSPSEIERIPTLFGEADVLRALQVLPGISGGKEGTSLLYVRGGTPDQNIILLDDIPIYFPAHLGGFLSVFEPRSIQQLKVYKGGFPARYGGRVSGVVDIQMKDGNHKEVKKEIGLGLLFSRLFIEGPLRKEKTSFHFSARRSFLDLLYSSAQLIINSQDERVSYGILDANLKIKHKLDNNNQLYFSYYGGGDNIRLKFRGSNPQYTSRETTRIRWGNQLAGLRWRHLRKRWVWSNAVSFTSFGYGTRSEFERKEIVTGDKTNEINQFQSKIVDFIFHSSADFSLSNQVNVVSGIRATRHNFQPSIERFKGSIEGNSVDTSVSVSNTVNHELSFYTEANIQLPRNWSANVGVHANWFVSDVLRESYQFLSVQPRLLLNYQPSPTWKHSLSISQMVQPLHLLSNSGGGLPVDIWVPASSVAPVEQSWLYAAGTGFYHKGWEIQLEAYYKTLTNLIAFQEGTSFFRGATDWESKIVAEGKGVSYGLESFIKKHWTKWDLMISYTLSRHQRTFPQLNNGLSFPYRYDRRHDLALSISFKPRDNQRLSFLWVYHSGDALSLAQGGFDILTLGFGSSPGSGFHLSEDYHEAHYYGSRNSFRMPDYHRLDLSWQVEKTMKKGIRKWIVGLYNSYNRINPYYIYFDENERGERQLYQFGLFPVLPAVSWVRSW</sequence>
<dbReference type="InterPro" id="IPR036942">
    <property type="entry name" value="Beta-barrel_TonB_sf"/>
</dbReference>
<evidence type="ECO:0000256" key="4">
    <source>
        <dbReference type="ARBA" id="ARBA00022692"/>
    </source>
</evidence>
<reference evidence="10 11" key="1">
    <citation type="journal article" date="2014" name="Int. J. Syst. Evol. Microbiol.">
        <title>Phaeodactylibacter xiamenensis gen. nov., sp. nov., a member of the family Saprospiraceae isolated from the marine alga Phaeodactylum tricornutum.</title>
        <authorList>
            <person name="Chen Z.Jr."/>
            <person name="Lei X."/>
            <person name="Lai Q."/>
            <person name="Li Y."/>
            <person name="Zhang B."/>
            <person name="Zhang J."/>
            <person name="Zhang H."/>
            <person name="Yang L."/>
            <person name="Zheng W."/>
            <person name="Tian Y."/>
            <person name="Yu Z."/>
            <person name="Xu H.Jr."/>
            <person name="Zheng T."/>
        </authorList>
    </citation>
    <scope>NUCLEOTIDE SEQUENCE [LARGE SCALE GENOMIC DNA]</scope>
    <source>
        <strain evidence="10 11">KD52</strain>
    </source>
</reference>
<keyword evidence="6" id="KW-0472">Membrane</keyword>
<keyword evidence="5 8" id="KW-0732">Signal</keyword>
<keyword evidence="2" id="KW-0813">Transport</keyword>
<comment type="subcellular location">
    <subcellularLocation>
        <location evidence="1">Cell outer membrane</location>
        <topology evidence="1">Multi-pass membrane protein</topology>
    </subcellularLocation>
</comment>
<dbReference type="EMBL" id="JPOS01000003">
    <property type="protein sequence ID" value="KGE89648.1"/>
    <property type="molecule type" value="Genomic_DNA"/>
</dbReference>
<evidence type="ECO:0000256" key="5">
    <source>
        <dbReference type="ARBA" id="ARBA00022729"/>
    </source>
</evidence>
<evidence type="ECO:0000256" key="8">
    <source>
        <dbReference type="SAM" id="SignalP"/>
    </source>
</evidence>
<name>A0A098SDD3_9BACT</name>
<dbReference type="Pfam" id="PF07715">
    <property type="entry name" value="Plug"/>
    <property type="match status" value="1"/>
</dbReference>
<dbReference type="InterPro" id="IPR039426">
    <property type="entry name" value="TonB-dep_rcpt-like"/>
</dbReference>
<keyword evidence="7" id="KW-0998">Cell outer membrane</keyword>
<evidence type="ECO:0000256" key="1">
    <source>
        <dbReference type="ARBA" id="ARBA00004571"/>
    </source>
</evidence>
<protein>
    <recommendedName>
        <fullName evidence="9">TonB-dependent receptor plug domain-containing protein</fullName>
    </recommendedName>
</protein>
<evidence type="ECO:0000256" key="2">
    <source>
        <dbReference type="ARBA" id="ARBA00022448"/>
    </source>
</evidence>
<dbReference type="SUPFAM" id="SSF56935">
    <property type="entry name" value="Porins"/>
    <property type="match status" value="1"/>
</dbReference>
<evidence type="ECO:0000256" key="3">
    <source>
        <dbReference type="ARBA" id="ARBA00022452"/>
    </source>
</evidence>
<organism evidence="10 11">
    <name type="scientific">Phaeodactylibacter xiamenensis</name>
    <dbReference type="NCBI Taxonomy" id="1524460"/>
    <lineage>
        <taxon>Bacteria</taxon>
        <taxon>Pseudomonadati</taxon>
        <taxon>Bacteroidota</taxon>
        <taxon>Saprospiria</taxon>
        <taxon>Saprospirales</taxon>
        <taxon>Haliscomenobacteraceae</taxon>
        <taxon>Phaeodactylibacter</taxon>
    </lineage>
</organism>
<dbReference type="SUPFAM" id="SSF49464">
    <property type="entry name" value="Carboxypeptidase regulatory domain-like"/>
    <property type="match status" value="1"/>
</dbReference>
<evidence type="ECO:0000259" key="9">
    <source>
        <dbReference type="Pfam" id="PF07715"/>
    </source>
</evidence>
<evidence type="ECO:0000313" key="11">
    <source>
        <dbReference type="Proteomes" id="UP000029736"/>
    </source>
</evidence>
<dbReference type="PROSITE" id="PS51257">
    <property type="entry name" value="PROKAR_LIPOPROTEIN"/>
    <property type="match status" value="1"/>
</dbReference>
<dbReference type="OrthoDB" id="9803050at2"/>
<comment type="caution">
    <text evidence="10">The sequence shown here is derived from an EMBL/GenBank/DDBJ whole genome shotgun (WGS) entry which is preliminary data.</text>
</comment>
<feature type="chain" id="PRO_5001948184" description="TonB-dependent receptor plug domain-containing protein" evidence="8">
    <location>
        <begin position="24"/>
        <end position="792"/>
    </location>
</feature>
<evidence type="ECO:0000256" key="7">
    <source>
        <dbReference type="ARBA" id="ARBA00023237"/>
    </source>
</evidence>
<dbReference type="InterPro" id="IPR037066">
    <property type="entry name" value="Plug_dom_sf"/>
</dbReference>
<dbReference type="RefSeq" id="WP_044215796.1">
    <property type="nucleotide sequence ID" value="NZ_JBKAGJ010000048.1"/>
</dbReference>
<dbReference type="Gene3D" id="2.40.170.20">
    <property type="entry name" value="TonB-dependent receptor, beta-barrel domain"/>
    <property type="match status" value="1"/>
</dbReference>
<dbReference type="InterPro" id="IPR008969">
    <property type="entry name" value="CarboxyPept-like_regulatory"/>
</dbReference>
<dbReference type="GO" id="GO:0044718">
    <property type="term" value="P:siderophore transmembrane transport"/>
    <property type="evidence" value="ECO:0007669"/>
    <property type="project" value="TreeGrafter"/>
</dbReference>
<evidence type="ECO:0000256" key="6">
    <source>
        <dbReference type="ARBA" id="ARBA00023136"/>
    </source>
</evidence>
<gene>
    <name evidence="10" type="ORF">IX84_01015</name>
</gene>
<dbReference type="PANTHER" id="PTHR30069">
    <property type="entry name" value="TONB-DEPENDENT OUTER MEMBRANE RECEPTOR"/>
    <property type="match status" value="1"/>
</dbReference>
<dbReference type="Gene3D" id="2.170.130.10">
    <property type="entry name" value="TonB-dependent receptor, plug domain"/>
    <property type="match status" value="1"/>
</dbReference>
<feature type="signal peptide" evidence="8">
    <location>
        <begin position="1"/>
        <end position="23"/>
    </location>
</feature>
<feature type="domain" description="TonB-dependent receptor plug" evidence="9">
    <location>
        <begin position="141"/>
        <end position="222"/>
    </location>
</feature>
<dbReference type="Gene3D" id="2.60.40.1120">
    <property type="entry name" value="Carboxypeptidase-like, regulatory domain"/>
    <property type="match status" value="1"/>
</dbReference>
<dbReference type="Pfam" id="PF13715">
    <property type="entry name" value="CarbopepD_reg_2"/>
    <property type="match status" value="1"/>
</dbReference>
<dbReference type="STRING" id="1524460.IX84_01015"/>
<dbReference type="InterPro" id="IPR012910">
    <property type="entry name" value="Plug_dom"/>
</dbReference>
<keyword evidence="11" id="KW-1185">Reference proteome</keyword>
<dbReference type="AlphaFoldDB" id="A0A098SDD3"/>
<accession>A0A098SDD3</accession>
<evidence type="ECO:0000313" key="10">
    <source>
        <dbReference type="EMBL" id="KGE89648.1"/>
    </source>
</evidence>
<keyword evidence="4" id="KW-0812">Transmembrane</keyword>
<dbReference type="PANTHER" id="PTHR30069:SF29">
    <property type="entry name" value="HEMOGLOBIN AND HEMOGLOBIN-HAPTOGLOBIN-BINDING PROTEIN 1-RELATED"/>
    <property type="match status" value="1"/>
</dbReference>